<dbReference type="Proteomes" id="UP000283983">
    <property type="component" value="Unassembled WGS sequence"/>
</dbReference>
<proteinExistence type="predicted"/>
<organism evidence="2 3">
    <name type="scientific">Collinsella intestinalis</name>
    <dbReference type="NCBI Taxonomy" id="147207"/>
    <lineage>
        <taxon>Bacteria</taxon>
        <taxon>Bacillati</taxon>
        <taxon>Actinomycetota</taxon>
        <taxon>Coriobacteriia</taxon>
        <taxon>Coriobacteriales</taxon>
        <taxon>Coriobacteriaceae</taxon>
        <taxon>Collinsella</taxon>
    </lineage>
</organism>
<evidence type="ECO:0000259" key="1">
    <source>
        <dbReference type="Pfam" id="PF04471"/>
    </source>
</evidence>
<dbReference type="Pfam" id="PF04471">
    <property type="entry name" value="Mrr_cat"/>
    <property type="match status" value="1"/>
</dbReference>
<gene>
    <name evidence="2" type="ORF">DW682_01370</name>
</gene>
<feature type="domain" description="Restriction endonuclease type IV Mrr" evidence="1">
    <location>
        <begin position="11"/>
        <end position="110"/>
    </location>
</feature>
<dbReference type="InterPro" id="IPR007560">
    <property type="entry name" value="Restrct_endonuc_IV_Mrr"/>
</dbReference>
<reference evidence="2 3" key="1">
    <citation type="submission" date="2018-08" db="EMBL/GenBank/DDBJ databases">
        <title>A genome reference for cultivated species of the human gut microbiota.</title>
        <authorList>
            <person name="Zou Y."/>
            <person name="Xue W."/>
            <person name="Luo G."/>
        </authorList>
    </citation>
    <scope>NUCLEOTIDE SEQUENCE [LARGE SCALE GENOMIC DNA]</scope>
    <source>
        <strain evidence="2 3">AM25-33</strain>
    </source>
</reference>
<dbReference type="GO" id="GO:0003677">
    <property type="term" value="F:DNA binding"/>
    <property type="evidence" value="ECO:0007669"/>
    <property type="project" value="InterPro"/>
</dbReference>
<comment type="caution">
    <text evidence="2">The sequence shown here is derived from an EMBL/GenBank/DDBJ whole genome shotgun (WGS) entry which is preliminary data.</text>
</comment>
<sequence length="519" mass="57494">MGELKDEYNFNSLDPDKWEELCFALIHAKGHPVKTVNGRGGDEGIDAFIGTYENPSVVFQFKFFRDGWGSKQAKQIEKSFKDALEKRSAFQWVLMCSADPTPAAVKALEALCAKHPDVEIKYVAGSEVKALLIETPEVRKRYFPDTQDQLEAISLLDGNRPIEMIQNGMRRLNNLVLDDRLSVRVIADGDDLTTIYEVRPNVTVEVPILKLESKSQKGRDALEALYHDGTPFTLSSSDVVLKPLINFPDDPGECESVACHSISGQPPTPLLLFSGDAEERPLSLYINLKTVRCGAEVGVRSNEGQDGCPIIMKFEYPIDLDSAAVRPAIQVDIRPHYEGCTVKSALKGARFLAELSATKRLGMCDPNGDADDATYCTFADLDVQEAWEDQATFFEALYRVCQFFEINPIVDESYITSVFADSLRRFVQKLDLLDKELKGSLSFMLVKVDDGQLTESVNQGASSFVVDESIWIDLFGDRYTAAVRTVSQGVATCTKVDEGIICEIRGTHTVFMSPSTGGD</sequence>
<dbReference type="RefSeq" id="WP_118102521.1">
    <property type="nucleotide sequence ID" value="NZ_CABJEU010000001.1"/>
</dbReference>
<dbReference type="InParanoid" id="A0A414NFA3"/>
<evidence type="ECO:0000313" key="3">
    <source>
        <dbReference type="Proteomes" id="UP000283983"/>
    </source>
</evidence>
<dbReference type="EMBL" id="QSLJ01000001">
    <property type="protein sequence ID" value="RHF38388.1"/>
    <property type="molecule type" value="Genomic_DNA"/>
</dbReference>
<dbReference type="AlphaFoldDB" id="A0A414NFA3"/>
<protein>
    <recommendedName>
        <fullName evidence="1">Restriction endonuclease type IV Mrr domain-containing protein</fullName>
    </recommendedName>
</protein>
<dbReference type="GO" id="GO:0004519">
    <property type="term" value="F:endonuclease activity"/>
    <property type="evidence" value="ECO:0007669"/>
    <property type="project" value="InterPro"/>
</dbReference>
<name>A0A414NFA3_9ACTN</name>
<keyword evidence="3" id="KW-1185">Reference proteome</keyword>
<accession>A0A414NFA3</accession>
<dbReference type="GO" id="GO:0009307">
    <property type="term" value="P:DNA restriction-modification system"/>
    <property type="evidence" value="ECO:0007669"/>
    <property type="project" value="InterPro"/>
</dbReference>
<evidence type="ECO:0000313" key="2">
    <source>
        <dbReference type="EMBL" id="RHF38388.1"/>
    </source>
</evidence>